<comment type="subunit">
    <text evidence="8">Homodimer.</text>
</comment>
<dbReference type="HAMAP" id="MF_00140_B">
    <property type="entry name" value="Trp_tRNA_synth_B"/>
    <property type="match status" value="1"/>
</dbReference>
<evidence type="ECO:0000256" key="2">
    <source>
        <dbReference type="ARBA" id="ARBA00022598"/>
    </source>
</evidence>
<keyword evidence="6 8" id="KW-0030">Aminoacyl-tRNA synthetase</keyword>
<dbReference type="PANTHER" id="PTHR43766">
    <property type="entry name" value="TRYPTOPHAN--TRNA LIGASE, MITOCHONDRIAL"/>
    <property type="match status" value="1"/>
</dbReference>
<dbReference type="Proteomes" id="UP000247612">
    <property type="component" value="Unassembled WGS sequence"/>
</dbReference>
<keyword evidence="2 8" id="KW-0436">Ligase</keyword>
<dbReference type="GO" id="GO:0004830">
    <property type="term" value="F:tryptophan-tRNA ligase activity"/>
    <property type="evidence" value="ECO:0007669"/>
    <property type="project" value="UniProtKB-UniRule"/>
</dbReference>
<dbReference type="Gene3D" id="1.10.240.10">
    <property type="entry name" value="Tyrosyl-Transfer RNA Synthetase"/>
    <property type="match status" value="1"/>
</dbReference>
<sequence>MKTMLSGIKPTGKLTLGNYIGAIRQFAKYQDEYEMYIFIANLHAITIQVDPKELKKNTRDLVALYLACGLDPKKTTVFLQSDVHEHAELGWILTCHSYMGELQRMTQYKDKTAKGETNITAGLFTYPSLMAADILLYDADYVPVGIDQKQHVELARNIAERFNNRYGETFTVPEPLVEEVGAKVMSLTEPTKKMSKSGDDEKCVIYLLDDPKAARKKIMSAVTDSIGIIQYDVENQPGIANLLTIHSTLTGESIDSIVERFKGKGYGDLKKEIGDNIEKFLTELQGRYNEIINSGICEQVLEEGRLKAGKLAHKKLMKVKKRVGFQIFNH</sequence>
<keyword evidence="8" id="KW-0963">Cytoplasm</keyword>
<keyword evidence="3 8" id="KW-0547">Nucleotide-binding</keyword>
<evidence type="ECO:0000256" key="8">
    <source>
        <dbReference type="HAMAP-Rule" id="MF_00140"/>
    </source>
</evidence>
<dbReference type="SUPFAM" id="SSF52374">
    <property type="entry name" value="Nucleotidylyl transferase"/>
    <property type="match status" value="1"/>
</dbReference>
<feature type="binding site" evidence="8">
    <location>
        <position position="133"/>
    </location>
    <ligand>
        <name>L-tryptophan</name>
        <dbReference type="ChEBI" id="CHEBI:57912"/>
    </ligand>
</feature>
<feature type="binding site" evidence="8">
    <location>
        <position position="184"/>
    </location>
    <ligand>
        <name>ATP</name>
        <dbReference type="ChEBI" id="CHEBI:30616"/>
    </ligand>
</feature>
<dbReference type="STRING" id="1034346.GCA_000313565_01877"/>
<proteinExistence type="inferred from homology"/>
<evidence type="ECO:0000313" key="11">
    <source>
        <dbReference type="Proteomes" id="UP000247612"/>
    </source>
</evidence>
<dbReference type="Pfam" id="PF00579">
    <property type="entry name" value="tRNA-synt_1b"/>
    <property type="match status" value="1"/>
</dbReference>
<reference evidence="10 11" key="1">
    <citation type="submission" date="2018-05" db="EMBL/GenBank/DDBJ databases">
        <title>Genomic Encyclopedia of Type Strains, Phase IV (KMG-IV): sequencing the most valuable type-strain genomes for metagenomic binning, comparative biology and taxonomic classification.</title>
        <authorList>
            <person name="Goeker M."/>
        </authorList>
    </citation>
    <scope>NUCLEOTIDE SEQUENCE [LARGE SCALE GENOMIC DNA]</scope>
    <source>
        <strain evidence="10 11">JC118</strain>
    </source>
</reference>
<evidence type="ECO:0000256" key="3">
    <source>
        <dbReference type="ARBA" id="ARBA00022741"/>
    </source>
</evidence>
<dbReference type="PRINTS" id="PR01039">
    <property type="entry name" value="TRNASYNTHTRP"/>
</dbReference>
<evidence type="ECO:0000313" key="10">
    <source>
        <dbReference type="EMBL" id="PXX75226.1"/>
    </source>
</evidence>
<dbReference type="InterPro" id="IPR001412">
    <property type="entry name" value="aa-tRNA-synth_I_CS"/>
</dbReference>
<dbReference type="FunFam" id="1.10.240.10:FF:000002">
    <property type="entry name" value="Tryptophan--tRNA ligase"/>
    <property type="match status" value="1"/>
</dbReference>
<dbReference type="InterPro" id="IPR050203">
    <property type="entry name" value="Trp-tRNA_synthetase"/>
</dbReference>
<evidence type="ECO:0000256" key="4">
    <source>
        <dbReference type="ARBA" id="ARBA00022840"/>
    </source>
</evidence>
<keyword evidence="5 8" id="KW-0648">Protein biosynthesis</keyword>
<evidence type="ECO:0000256" key="7">
    <source>
        <dbReference type="ARBA" id="ARBA00049929"/>
    </source>
</evidence>
<evidence type="ECO:0000256" key="9">
    <source>
        <dbReference type="RuleBase" id="RU363036"/>
    </source>
</evidence>
<dbReference type="InterPro" id="IPR002306">
    <property type="entry name" value="Trp-tRNA-ligase"/>
</dbReference>
<dbReference type="EMBL" id="QJKH01000019">
    <property type="protein sequence ID" value="PXX75226.1"/>
    <property type="molecule type" value="Genomic_DNA"/>
</dbReference>
<dbReference type="GO" id="GO:0005524">
    <property type="term" value="F:ATP binding"/>
    <property type="evidence" value="ECO:0007669"/>
    <property type="project" value="UniProtKB-UniRule"/>
</dbReference>
<dbReference type="PANTHER" id="PTHR43766:SF1">
    <property type="entry name" value="TRYPTOPHAN--TRNA LIGASE, MITOCHONDRIAL"/>
    <property type="match status" value="1"/>
</dbReference>
<dbReference type="InterPro" id="IPR014729">
    <property type="entry name" value="Rossmann-like_a/b/a_fold"/>
</dbReference>
<dbReference type="NCBIfam" id="TIGR00233">
    <property type="entry name" value="trpS"/>
    <property type="match status" value="1"/>
</dbReference>
<comment type="subcellular location">
    <subcellularLocation>
        <location evidence="8">Cytoplasm</location>
    </subcellularLocation>
</comment>
<dbReference type="PROSITE" id="PS00178">
    <property type="entry name" value="AA_TRNA_LIGASE_I"/>
    <property type="match status" value="1"/>
</dbReference>
<comment type="caution">
    <text evidence="10">The sequence shown here is derived from an EMBL/GenBank/DDBJ whole genome shotgun (WGS) entry which is preliminary data.</text>
</comment>
<feature type="binding site" evidence="8">
    <location>
        <begin position="17"/>
        <end position="18"/>
    </location>
    <ligand>
        <name>ATP</name>
        <dbReference type="ChEBI" id="CHEBI:30616"/>
    </ligand>
</feature>
<dbReference type="GO" id="GO:0005829">
    <property type="term" value="C:cytosol"/>
    <property type="evidence" value="ECO:0007669"/>
    <property type="project" value="TreeGrafter"/>
</dbReference>
<evidence type="ECO:0000256" key="5">
    <source>
        <dbReference type="ARBA" id="ARBA00022917"/>
    </source>
</evidence>
<feature type="binding site" evidence="8">
    <location>
        <begin position="9"/>
        <end position="11"/>
    </location>
    <ligand>
        <name>ATP</name>
        <dbReference type="ChEBI" id="CHEBI:30616"/>
    </ligand>
</feature>
<evidence type="ECO:0000256" key="6">
    <source>
        <dbReference type="ARBA" id="ARBA00023146"/>
    </source>
</evidence>
<dbReference type="EC" id="6.1.1.2" evidence="8"/>
<comment type="function">
    <text evidence="8">Catalyzes the attachment of tryptophan to tRNA(Trp).</text>
</comment>
<dbReference type="Gene3D" id="3.40.50.620">
    <property type="entry name" value="HUPs"/>
    <property type="match status" value="1"/>
</dbReference>
<comment type="catalytic activity">
    <reaction evidence="7 8">
        <text>tRNA(Trp) + L-tryptophan + ATP = L-tryptophyl-tRNA(Trp) + AMP + diphosphate + H(+)</text>
        <dbReference type="Rhea" id="RHEA:24080"/>
        <dbReference type="Rhea" id="RHEA-COMP:9671"/>
        <dbReference type="Rhea" id="RHEA-COMP:9705"/>
        <dbReference type="ChEBI" id="CHEBI:15378"/>
        <dbReference type="ChEBI" id="CHEBI:30616"/>
        <dbReference type="ChEBI" id="CHEBI:33019"/>
        <dbReference type="ChEBI" id="CHEBI:57912"/>
        <dbReference type="ChEBI" id="CHEBI:78442"/>
        <dbReference type="ChEBI" id="CHEBI:78535"/>
        <dbReference type="ChEBI" id="CHEBI:456215"/>
        <dbReference type="EC" id="6.1.1.2"/>
    </reaction>
</comment>
<name>A0A2V2FM81_9FIRM</name>
<dbReference type="InterPro" id="IPR024109">
    <property type="entry name" value="Trp-tRNA-ligase_bac-type"/>
</dbReference>
<dbReference type="AlphaFoldDB" id="A0A2V2FM81"/>
<dbReference type="GO" id="GO:0006436">
    <property type="term" value="P:tryptophanyl-tRNA aminoacylation"/>
    <property type="evidence" value="ECO:0007669"/>
    <property type="project" value="UniProtKB-UniRule"/>
</dbReference>
<dbReference type="InterPro" id="IPR002305">
    <property type="entry name" value="aa-tRNA-synth_Ic"/>
</dbReference>
<dbReference type="CDD" id="cd00806">
    <property type="entry name" value="TrpRS_core"/>
    <property type="match status" value="1"/>
</dbReference>
<gene>
    <name evidence="8" type="primary">trpS</name>
    <name evidence="10" type="ORF">DES51_11942</name>
</gene>
<comment type="similarity">
    <text evidence="1 8 9">Belongs to the class-I aminoacyl-tRNA synthetase family.</text>
</comment>
<dbReference type="RefSeq" id="WP_022938182.1">
    <property type="nucleotide sequence ID" value="NZ_CABKRQ010000005.1"/>
</dbReference>
<organism evidence="10 11">
    <name type="scientific">Dielma fastidiosa</name>
    <dbReference type="NCBI Taxonomy" id="1034346"/>
    <lineage>
        <taxon>Bacteria</taxon>
        <taxon>Bacillati</taxon>
        <taxon>Bacillota</taxon>
        <taxon>Erysipelotrichia</taxon>
        <taxon>Erysipelotrichales</taxon>
        <taxon>Erysipelotrichaceae</taxon>
        <taxon>Dielma</taxon>
    </lineage>
</organism>
<dbReference type="OrthoDB" id="9801042at2"/>
<accession>A0A2V2FM81</accession>
<feature type="binding site" evidence="8">
    <location>
        <begin position="145"/>
        <end position="147"/>
    </location>
    <ligand>
        <name>ATP</name>
        <dbReference type="ChEBI" id="CHEBI:30616"/>
    </ligand>
</feature>
<feature type="binding site" evidence="8">
    <location>
        <begin position="193"/>
        <end position="197"/>
    </location>
    <ligand>
        <name>ATP</name>
        <dbReference type="ChEBI" id="CHEBI:30616"/>
    </ligand>
</feature>
<feature type="short sequence motif" description="'KMSKS' region" evidence="8">
    <location>
        <begin position="193"/>
        <end position="197"/>
    </location>
</feature>
<keyword evidence="11" id="KW-1185">Reference proteome</keyword>
<evidence type="ECO:0000256" key="1">
    <source>
        <dbReference type="ARBA" id="ARBA00005594"/>
    </source>
</evidence>
<feature type="short sequence motif" description="'HIGH' region" evidence="8">
    <location>
        <begin position="10"/>
        <end position="18"/>
    </location>
</feature>
<keyword evidence="4 8" id="KW-0067">ATP-binding</keyword>
<protein>
    <recommendedName>
        <fullName evidence="8">Tryptophan--tRNA ligase</fullName>
        <ecNumber evidence="8">6.1.1.2</ecNumber>
    </recommendedName>
    <alternativeName>
        <fullName evidence="8">Tryptophanyl-tRNA synthetase</fullName>
        <shortName evidence="8">TrpRS</shortName>
    </alternativeName>
</protein>